<keyword evidence="7" id="KW-0808">Transferase</keyword>
<evidence type="ECO:0000256" key="1">
    <source>
        <dbReference type="ARBA" id="ARBA00004496"/>
    </source>
</evidence>
<dbReference type="InterPro" id="IPR046886">
    <property type="entry name" value="RsmE_MTase_dom"/>
</dbReference>
<dbReference type="InterPro" id="IPR029026">
    <property type="entry name" value="tRNA_m1G_MTases_N"/>
</dbReference>
<comment type="catalytic activity">
    <reaction evidence="10">
        <text>uridine(1498) in 16S rRNA + S-adenosyl-L-methionine = N(3)-methyluridine(1498) in 16S rRNA + S-adenosyl-L-homocysteine + H(+)</text>
        <dbReference type="Rhea" id="RHEA:42920"/>
        <dbReference type="Rhea" id="RHEA-COMP:10283"/>
        <dbReference type="Rhea" id="RHEA-COMP:10284"/>
        <dbReference type="ChEBI" id="CHEBI:15378"/>
        <dbReference type="ChEBI" id="CHEBI:57856"/>
        <dbReference type="ChEBI" id="CHEBI:59789"/>
        <dbReference type="ChEBI" id="CHEBI:65315"/>
        <dbReference type="ChEBI" id="CHEBI:74502"/>
        <dbReference type="EC" id="2.1.1.193"/>
    </reaction>
</comment>
<evidence type="ECO:0000256" key="9">
    <source>
        <dbReference type="ARBA" id="ARBA00025699"/>
    </source>
</evidence>
<dbReference type="Proteomes" id="UP001190700">
    <property type="component" value="Unassembled WGS sequence"/>
</dbReference>
<dbReference type="Pfam" id="PF04452">
    <property type="entry name" value="Methyltrans_RNA"/>
    <property type="match status" value="1"/>
</dbReference>
<evidence type="ECO:0000256" key="3">
    <source>
        <dbReference type="ARBA" id="ARBA00012328"/>
    </source>
</evidence>
<dbReference type="GO" id="GO:0070042">
    <property type="term" value="F:rRNA (uridine-N3-)-methyltransferase activity"/>
    <property type="evidence" value="ECO:0007669"/>
    <property type="project" value="TreeGrafter"/>
</dbReference>
<accession>A0AAE0GZ48</accession>
<evidence type="ECO:0000256" key="8">
    <source>
        <dbReference type="ARBA" id="ARBA00022691"/>
    </source>
</evidence>
<dbReference type="Gene3D" id="3.40.1280.10">
    <property type="match status" value="1"/>
</dbReference>
<reference evidence="13 14" key="1">
    <citation type="journal article" date="2015" name="Genome Biol. Evol.">
        <title>Comparative Genomics of a Bacterivorous Green Alga Reveals Evolutionary Causalities and Consequences of Phago-Mixotrophic Mode of Nutrition.</title>
        <authorList>
            <person name="Burns J.A."/>
            <person name="Paasch A."/>
            <person name="Narechania A."/>
            <person name="Kim E."/>
        </authorList>
    </citation>
    <scope>NUCLEOTIDE SEQUENCE [LARGE SCALE GENOMIC DNA]</scope>
    <source>
        <strain evidence="13 14">PLY_AMNH</strain>
    </source>
</reference>
<dbReference type="InterPro" id="IPR015947">
    <property type="entry name" value="PUA-like_sf"/>
</dbReference>
<comment type="similarity">
    <text evidence="2">Belongs to the RNA methyltransferase RsmE family.</text>
</comment>
<proteinExistence type="inferred from homology"/>
<dbReference type="InterPro" id="IPR029028">
    <property type="entry name" value="Alpha/beta_knot_MTases"/>
</dbReference>
<dbReference type="PANTHER" id="PTHR30027">
    <property type="entry name" value="RIBOSOMAL RNA SMALL SUBUNIT METHYLTRANSFERASE E"/>
    <property type="match status" value="1"/>
</dbReference>
<keyword evidence="4" id="KW-0963">Cytoplasm</keyword>
<evidence type="ECO:0000259" key="11">
    <source>
        <dbReference type="Pfam" id="PF04452"/>
    </source>
</evidence>
<sequence length="326" mass="34489">MPAASLYSQTSLSAAASQLSKSSAVRSNALCDSLSCITSSTNGGVGGKMQYDFRCSSTRSDSPVSDGMEGARREASERLPRFYHSEPLPPTIGALTAMSEAESRHAIRSLRLKEGDLIELCDGAGKFVKVRLVRIQRRDVLAEAVEELREEQWHGPRWQVVAACGTLKGGRADWLVEKCTELGAVSFIPLLTERSPTIGDGRGERLQRVATAATKQSLRSHALIVEEPSTVHELCERLAIASISLIAMAGAPPLQSVLAAEKSCTDTDLAGGLLIIGPEGDFTAAEAAALSDAGAIPIGLGPLRLRSETAAIALLASIVMSHDAKK</sequence>
<feature type="domain" description="Ribosomal RNA small subunit methyltransferase E PUA-like" evidence="12">
    <location>
        <begin position="100"/>
        <end position="143"/>
    </location>
</feature>
<comment type="caution">
    <text evidence="13">The sequence shown here is derived from an EMBL/GenBank/DDBJ whole genome shotgun (WGS) entry which is preliminary data.</text>
</comment>
<evidence type="ECO:0000256" key="10">
    <source>
        <dbReference type="ARBA" id="ARBA00047944"/>
    </source>
</evidence>
<dbReference type="NCBIfam" id="TIGR00046">
    <property type="entry name" value="RsmE family RNA methyltransferase"/>
    <property type="match status" value="1"/>
</dbReference>
<dbReference type="InterPro" id="IPR006700">
    <property type="entry name" value="RsmE"/>
</dbReference>
<evidence type="ECO:0000256" key="5">
    <source>
        <dbReference type="ARBA" id="ARBA00022552"/>
    </source>
</evidence>
<gene>
    <name evidence="13" type="ORF">CYMTET_5457</name>
</gene>
<dbReference type="SUPFAM" id="SSF75217">
    <property type="entry name" value="alpha/beta knot"/>
    <property type="match status" value="1"/>
</dbReference>
<protein>
    <recommendedName>
        <fullName evidence="3">16S rRNA (uracil(1498)-N(3))-methyltransferase</fullName>
        <ecNumber evidence="3">2.1.1.193</ecNumber>
    </recommendedName>
</protein>
<name>A0AAE0GZ48_9CHLO</name>
<feature type="domain" description="Ribosomal RNA small subunit methyltransferase E methyltransferase" evidence="11">
    <location>
        <begin position="159"/>
        <end position="318"/>
    </location>
</feature>
<dbReference type="GO" id="GO:0005737">
    <property type="term" value="C:cytoplasm"/>
    <property type="evidence" value="ECO:0007669"/>
    <property type="project" value="UniProtKB-SubCell"/>
</dbReference>
<keyword evidence="14" id="KW-1185">Reference proteome</keyword>
<organism evidence="13 14">
    <name type="scientific">Cymbomonas tetramitiformis</name>
    <dbReference type="NCBI Taxonomy" id="36881"/>
    <lineage>
        <taxon>Eukaryota</taxon>
        <taxon>Viridiplantae</taxon>
        <taxon>Chlorophyta</taxon>
        <taxon>Pyramimonadophyceae</taxon>
        <taxon>Pyramimonadales</taxon>
        <taxon>Pyramimonadaceae</taxon>
        <taxon>Cymbomonas</taxon>
    </lineage>
</organism>
<dbReference type="SUPFAM" id="SSF88697">
    <property type="entry name" value="PUA domain-like"/>
    <property type="match status" value="1"/>
</dbReference>
<comment type="subcellular location">
    <subcellularLocation>
        <location evidence="1">Cytoplasm</location>
    </subcellularLocation>
</comment>
<evidence type="ECO:0000313" key="13">
    <source>
        <dbReference type="EMBL" id="KAK3287019.1"/>
    </source>
</evidence>
<evidence type="ECO:0000259" key="12">
    <source>
        <dbReference type="Pfam" id="PF20260"/>
    </source>
</evidence>
<keyword evidence="5" id="KW-0698">rRNA processing</keyword>
<dbReference type="AlphaFoldDB" id="A0AAE0GZ48"/>
<evidence type="ECO:0000313" key="14">
    <source>
        <dbReference type="Proteomes" id="UP001190700"/>
    </source>
</evidence>
<dbReference type="InterPro" id="IPR046887">
    <property type="entry name" value="RsmE_PUA-like"/>
</dbReference>
<dbReference type="PANTHER" id="PTHR30027:SF3">
    <property type="entry name" value="16S RRNA (URACIL(1498)-N(3))-METHYLTRANSFERASE"/>
    <property type="match status" value="1"/>
</dbReference>
<comment type="function">
    <text evidence="9">Specifically methylates the N3 position of the uracil ring of uridine 1498 (m3U1498) in 16S rRNA. Acts on the fully assembled 30S ribosomal subunit.</text>
</comment>
<keyword evidence="6" id="KW-0489">Methyltransferase</keyword>
<dbReference type="GO" id="GO:0070475">
    <property type="term" value="P:rRNA base methylation"/>
    <property type="evidence" value="ECO:0007669"/>
    <property type="project" value="TreeGrafter"/>
</dbReference>
<dbReference type="CDD" id="cd18084">
    <property type="entry name" value="RsmE-like"/>
    <property type="match status" value="1"/>
</dbReference>
<dbReference type="EMBL" id="LGRX02001043">
    <property type="protein sequence ID" value="KAK3287019.1"/>
    <property type="molecule type" value="Genomic_DNA"/>
</dbReference>
<dbReference type="Pfam" id="PF20260">
    <property type="entry name" value="PUA_4"/>
    <property type="match status" value="1"/>
</dbReference>
<evidence type="ECO:0000256" key="4">
    <source>
        <dbReference type="ARBA" id="ARBA00022490"/>
    </source>
</evidence>
<dbReference type="EC" id="2.1.1.193" evidence="3"/>
<evidence type="ECO:0000256" key="6">
    <source>
        <dbReference type="ARBA" id="ARBA00022603"/>
    </source>
</evidence>
<evidence type="ECO:0000256" key="7">
    <source>
        <dbReference type="ARBA" id="ARBA00022679"/>
    </source>
</evidence>
<keyword evidence="8" id="KW-0949">S-adenosyl-L-methionine</keyword>
<evidence type="ECO:0000256" key="2">
    <source>
        <dbReference type="ARBA" id="ARBA00005528"/>
    </source>
</evidence>